<dbReference type="EMBL" id="BMIN01000008">
    <property type="protein sequence ID" value="GGD12775.1"/>
    <property type="molecule type" value="Genomic_DNA"/>
</dbReference>
<evidence type="ECO:0008006" key="3">
    <source>
        <dbReference type="Google" id="ProtNLM"/>
    </source>
</evidence>
<sequence>MRYKLYLDDSGQLHPNYPHADHFIYGGLLVTESNFHGVNASYKNLVKQIKREKGIEGELKTSSMSLGTRKRLLKKLRTYTCNQVFVTVKVPDLIRIDFEKKKDVVRYKNYILRRLVDKLINQKIIPKSCSCLEVNIDNQNVAHSALDSLEDHLTNFFNEDNYYQIHKNYNTTSFQTDFAVNYKDSETNYLIQAADLLANTKLHMLEHEMDLKRFLKENYTAVRLP</sequence>
<name>A0ABQ1Q3X3_9BACI</name>
<gene>
    <name evidence="1" type="ORF">GCM10011389_20410</name>
</gene>
<organism evidence="1 2">
    <name type="scientific">Pontibacillus salipaludis</name>
    <dbReference type="NCBI Taxonomy" id="1697394"/>
    <lineage>
        <taxon>Bacteria</taxon>
        <taxon>Bacillati</taxon>
        <taxon>Bacillota</taxon>
        <taxon>Bacilli</taxon>
        <taxon>Bacillales</taxon>
        <taxon>Bacillaceae</taxon>
        <taxon>Pontibacillus</taxon>
    </lineage>
</organism>
<reference evidence="2" key="1">
    <citation type="journal article" date="2019" name="Int. J. Syst. Evol. Microbiol.">
        <title>The Global Catalogue of Microorganisms (GCM) 10K type strain sequencing project: providing services to taxonomists for standard genome sequencing and annotation.</title>
        <authorList>
            <consortium name="The Broad Institute Genomics Platform"/>
            <consortium name="The Broad Institute Genome Sequencing Center for Infectious Disease"/>
            <person name="Wu L."/>
            <person name="Ma J."/>
        </authorList>
    </citation>
    <scope>NUCLEOTIDE SEQUENCE [LARGE SCALE GENOMIC DNA]</scope>
    <source>
        <strain evidence="2">CGMCC 1.15353</strain>
    </source>
</reference>
<dbReference type="Pfam" id="PF12686">
    <property type="entry name" value="DUF3800"/>
    <property type="match status" value="1"/>
</dbReference>
<evidence type="ECO:0000313" key="1">
    <source>
        <dbReference type="EMBL" id="GGD12775.1"/>
    </source>
</evidence>
<evidence type="ECO:0000313" key="2">
    <source>
        <dbReference type="Proteomes" id="UP000642571"/>
    </source>
</evidence>
<dbReference type="InterPro" id="IPR024524">
    <property type="entry name" value="DUF3800"/>
</dbReference>
<keyword evidence="2" id="KW-1185">Reference proteome</keyword>
<comment type="caution">
    <text evidence="1">The sequence shown here is derived from an EMBL/GenBank/DDBJ whole genome shotgun (WGS) entry which is preliminary data.</text>
</comment>
<protein>
    <recommendedName>
        <fullName evidence="3">DUF3800 domain-containing protein</fullName>
    </recommendedName>
</protein>
<proteinExistence type="predicted"/>
<dbReference type="Proteomes" id="UP000642571">
    <property type="component" value="Unassembled WGS sequence"/>
</dbReference>
<dbReference type="RefSeq" id="WP_188653405.1">
    <property type="nucleotide sequence ID" value="NZ_BMIN01000008.1"/>
</dbReference>
<accession>A0ABQ1Q3X3</accession>